<reference evidence="2" key="3">
    <citation type="submission" date="2025-09" db="UniProtKB">
        <authorList>
            <consortium name="Ensembl"/>
        </authorList>
    </citation>
    <scope>IDENTIFICATION</scope>
</reference>
<evidence type="ECO:0000313" key="2">
    <source>
        <dbReference type="Ensembl" id="ENSHHUP00000040918.1"/>
    </source>
</evidence>
<dbReference type="Proteomes" id="UP000314982">
    <property type="component" value="Unassembled WGS sequence"/>
</dbReference>
<dbReference type="GeneTree" id="ENSGT00620000088018"/>
<dbReference type="Ensembl" id="ENSHHUT00000042494.1">
    <property type="protein sequence ID" value="ENSHHUP00000040918.1"/>
    <property type="gene ID" value="ENSHHUG00000025307.1"/>
</dbReference>
<reference evidence="3" key="1">
    <citation type="submission" date="2018-06" db="EMBL/GenBank/DDBJ databases">
        <title>Genome assembly of Danube salmon.</title>
        <authorList>
            <person name="Macqueen D.J."/>
            <person name="Gundappa M.K."/>
        </authorList>
    </citation>
    <scope>NUCLEOTIDE SEQUENCE [LARGE SCALE GENOMIC DNA]</scope>
</reference>
<dbReference type="PANTHER" id="PTHR32215">
    <property type="entry name" value="CILIA- AND FLAGELLA-ASSOCIATED PROTEIN 57"/>
    <property type="match status" value="1"/>
</dbReference>
<keyword evidence="3" id="KW-1185">Reference proteome</keyword>
<dbReference type="InterPro" id="IPR052993">
    <property type="entry name" value="CFA-57"/>
</dbReference>
<dbReference type="STRING" id="62062.ENSHHUP00000040918"/>
<proteinExistence type="predicted"/>
<protein>
    <submittedName>
        <fullName evidence="2">Uncharacterized protein</fullName>
    </submittedName>
</protein>
<evidence type="ECO:0000313" key="3">
    <source>
        <dbReference type="Proteomes" id="UP000314982"/>
    </source>
</evidence>
<name>A0A4W5MSY0_9TELE</name>
<dbReference type="AlphaFoldDB" id="A0A4W5MSY0"/>
<sequence length="159" mass="18821">MENEYQLRLKDMNYNEDIKEMSAKFVVQIESLKTRRQILKTERSKMESANQEAMFEVTEKHSKELQDLESANSQKLMLEYEKYQELQLKSQQMQQDYEEQLQQMDESKAAALEDLTLHYEGKLHEKLLVLEQVGDITSKGLLGDVCRWDLGFCIESPYR</sequence>
<keyword evidence="1" id="KW-0175">Coiled coil</keyword>
<reference evidence="2" key="2">
    <citation type="submission" date="2025-08" db="UniProtKB">
        <authorList>
            <consortium name="Ensembl"/>
        </authorList>
    </citation>
    <scope>IDENTIFICATION</scope>
</reference>
<evidence type="ECO:0000256" key="1">
    <source>
        <dbReference type="SAM" id="Coils"/>
    </source>
</evidence>
<organism evidence="2 3">
    <name type="scientific">Hucho hucho</name>
    <name type="common">huchen</name>
    <dbReference type="NCBI Taxonomy" id="62062"/>
    <lineage>
        <taxon>Eukaryota</taxon>
        <taxon>Metazoa</taxon>
        <taxon>Chordata</taxon>
        <taxon>Craniata</taxon>
        <taxon>Vertebrata</taxon>
        <taxon>Euteleostomi</taxon>
        <taxon>Actinopterygii</taxon>
        <taxon>Neopterygii</taxon>
        <taxon>Teleostei</taxon>
        <taxon>Protacanthopterygii</taxon>
        <taxon>Salmoniformes</taxon>
        <taxon>Salmonidae</taxon>
        <taxon>Salmoninae</taxon>
        <taxon>Hucho</taxon>
    </lineage>
</organism>
<feature type="coiled-coil region" evidence="1">
    <location>
        <begin position="83"/>
        <end position="114"/>
    </location>
</feature>
<dbReference type="PANTHER" id="PTHR32215:SF0">
    <property type="entry name" value="CILIA- AND FLAGELLA-ASSOCIATED PROTEIN 57"/>
    <property type="match status" value="1"/>
</dbReference>
<accession>A0A4W5MSY0</accession>